<gene>
    <name evidence="9" type="ORF">D9613_003942</name>
</gene>
<evidence type="ECO:0000256" key="4">
    <source>
        <dbReference type="ARBA" id="ARBA00022964"/>
    </source>
</evidence>
<keyword evidence="3" id="KW-0479">Metal-binding</keyword>
<sequence length="258" mass="28921">MEQSYELTPVDGLENVFYIPNFVTTHEEDYIIRKIQESAQPLWKELPNRRLQIWGIGGDMTSKGILIPQPLPSFINKFPDIVSRIKATGIFNSSPHKGPNHVIMNEYLPGQGIMPHEDGPRYYPVVATLSLGSHAVFHYYRYEEDNEHRDSAVGLGNGKTIDMTPISSVLLEPRSLIISSGTMYTSHLHGIEAVEEDIISSDTSASGTALSNLSLLQDDQIKKSILHGKPLKRATRYSLTCRDVTRVSSSKLNILHRH</sequence>
<evidence type="ECO:0000313" key="10">
    <source>
        <dbReference type="Proteomes" id="UP000521872"/>
    </source>
</evidence>
<keyword evidence="4" id="KW-0223">Dioxygenase</keyword>
<dbReference type="AlphaFoldDB" id="A0A8H4QJ02"/>
<dbReference type="GO" id="GO:0051213">
    <property type="term" value="F:dioxygenase activity"/>
    <property type="evidence" value="ECO:0007669"/>
    <property type="project" value="UniProtKB-KW"/>
</dbReference>
<keyword evidence="6" id="KW-0408">Iron</keyword>
<evidence type="ECO:0000256" key="7">
    <source>
        <dbReference type="ARBA" id="ARBA00023242"/>
    </source>
</evidence>
<dbReference type="Pfam" id="PF13532">
    <property type="entry name" value="2OG-FeII_Oxy_2"/>
    <property type="match status" value="1"/>
</dbReference>
<evidence type="ECO:0000256" key="6">
    <source>
        <dbReference type="ARBA" id="ARBA00023004"/>
    </source>
</evidence>
<dbReference type="PANTHER" id="PTHR46030:SF1">
    <property type="entry name" value="ALPHA-KETOGLUTARATE-DEPENDENT DIOXYGENASE ALKB HOMOLOG 6"/>
    <property type="match status" value="1"/>
</dbReference>
<dbReference type="InterPro" id="IPR027450">
    <property type="entry name" value="AlkB-like"/>
</dbReference>
<keyword evidence="5" id="KW-0560">Oxidoreductase</keyword>
<name>A0A8H4QJ02_9AGAR</name>
<dbReference type="SUPFAM" id="SSF51197">
    <property type="entry name" value="Clavaminate synthase-like"/>
    <property type="match status" value="1"/>
</dbReference>
<dbReference type="EMBL" id="JAACJL010000057">
    <property type="protein sequence ID" value="KAF4611813.1"/>
    <property type="molecule type" value="Genomic_DNA"/>
</dbReference>
<evidence type="ECO:0000313" key="9">
    <source>
        <dbReference type="EMBL" id="KAF4611813.1"/>
    </source>
</evidence>
<dbReference type="InterPro" id="IPR037151">
    <property type="entry name" value="AlkB-like_sf"/>
</dbReference>
<proteinExistence type="inferred from homology"/>
<dbReference type="Gene3D" id="2.60.120.590">
    <property type="entry name" value="Alpha-ketoglutarate-dependent dioxygenase AlkB-like"/>
    <property type="match status" value="1"/>
</dbReference>
<evidence type="ECO:0000256" key="1">
    <source>
        <dbReference type="ARBA" id="ARBA00004123"/>
    </source>
</evidence>
<keyword evidence="7" id="KW-0539">Nucleus</keyword>
<dbReference type="PROSITE" id="PS51471">
    <property type="entry name" value="FE2OG_OXY"/>
    <property type="match status" value="1"/>
</dbReference>
<dbReference type="PANTHER" id="PTHR46030">
    <property type="entry name" value="ALPHA-KETOGLUTARATE-DEPENDENT DIOXYGENASE ALKB HOMOLOG 6"/>
    <property type="match status" value="1"/>
</dbReference>
<evidence type="ECO:0000256" key="5">
    <source>
        <dbReference type="ARBA" id="ARBA00023002"/>
    </source>
</evidence>
<comment type="similarity">
    <text evidence="2">Belongs to the alkB family.</text>
</comment>
<keyword evidence="10" id="KW-1185">Reference proteome</keyword>
<accession>A0A8H4QJ02</accession>
<dbReference type="GO" id="GO:0005634">
    <property type="term" value="C:nucleus"/>
    <property type="evidence" value="ECO:0007669"/>
    <property type="project" value="UniProtKB-SubCell"/>
</dbReference>
<evidence type="ECO:0000259" key="8">
    <source>
        <dbReference type="PROSITE" id="PS51471"/>
    </source>
</evidence>
<reference evidence="9 10" key="1">
    <citation type="submission" date="2019-12" db="EMBL/GenBank/DDBJ databases">
        <authorList>
            <person name="Floudas D."/>
            <person name="Bentzer J."/>
            <person name="Ahren D."/>
            <person name="Johansson T."/>
            <person name="Persson P."/>
            <person name="Tunlid A."/>
        </authorList>
    </citation>
    <scope>NUCLEOTIDE SEQUENCE [LARGE SCALE GENOMIC DNA]</scope>
    <source>
        <strain evidence="9 10">CBS 102.39</strain>
    </source>
</reference>
<evidence type="ECO:0000256" key="2">
    <source>
        <dbReference type="ARBA" id="ARBA00007879"/>
    </source>
</evidence>
<dbReference type="InterPro" id="IPR032862">
    <property type="entry name" value="ALKBH6"/>
</dbReference>
<organism evidence="9 10">
    <name type="scientific">Agrocybe pediades</name>
    <dbReference type="NCBI Taxonomy" id="84607"/>
    <lineage>
        <taxon>Eukaryota</taxon>
        <taxon>Fungi</taxon>
        <taxon>Dikarya</taxon>
        <taxon>Basidiomycota</taxon>
        <taxon>Agaricomycotina</taxon>
        <taxon>Agaricomycetes</taxon>
        <taxon>Agaricomycetidae</taxon>
        <taxon>Agaricales</taxon>
        <taxon>Agaricineae</taxon>
        <taxon>Strophariaceae</taxon>
        <taxon>Agrocybe</taxon>
    </lineage>
</organism>
<comment type="caution">
    <text evidence="9">The sequence shown here is derived from an EMBL/GenBank/DDBJ whole genome shotgun (WGS) entry which is preliminary data.</text>
</comment>
<dbReference type="Proteomes" id="UP000521872">
    <property type="component" value="Unassembled WGS sequence"/>
</dbReference>
<protein>
    <recommendedName>
        <fullName evidence="8">Fe2OG dioxygenase domain-containing protein</fullName>
    </recommendedName>
</protein>
<dbReference type="InterPro" id="IPR005123">
    <property type="entry name" value="Oxoglu/Fe-dep_dioxygenase_dom"/>
</dbReference>
<feature type="domain" description="Fe2OG dioxygenase" evidence="8">
    <location>
        <begin position="98"/>
        <end position="249"/>
    </location>
</feature>
<evidence type="ECO:0000256" key="3">
    <source>
        <dbReference type="ARBA" id="ARBA00022723"/>
    </source>
</evidence>
<dbReference type="GO" id="GO:0046872">
    <property type="term" value="F:metal ion binding"/>
    <property type="evidence" value="ECO:0007669"/>
    <property type="project" value="UniProtKB-KW"/>
</dbReference>
<comment type="subcellular location">
    <subcellularLocation>
        <location evidence="1">Nucleus</location>
    </subcellularLocation>
</comment>